<keyword evidence="5 7" id="KW-1133">Transmembrane helix</keyword>
<evidence type="ECO:0000256" key="6">
    <source>
        <dbReference type="ARBA" id="ARBA00023136"/>
    </source>
</evidence>
<dbReference type="EMBL" id="FNAY01000002">
    <property type="protein sequence ID" value="SDE64731.1"/>
    <property type="molecule type" value="Genomic_DNA"/>
</dbReference>
<sequence length="284" mass="29864">MTDASLSLRPIGFRSPLRRALIWRGGLVTAVFAAPILIALALPETGPAVSAATRNLPPSLAHPFGTDALGRDMAARSLAALAVSVKIGLFAAILSTALAVVLGLAAALDRRLDRIIGVLTEMALGLPHFVLIMLVAYAAGGGIWGVVLGVGLTHWPRLARVLRHEAQTVAGADFVAVSRALGRPQLWIARHHLAPHLLPQVVAGFVLIFPHAILHEAGLSFLGLGIPPHLPSIGVILSESLRGILAGHWWVALFPGLGLMIVALSFELFGETLRRAADPREGVA</sequence>
<dbReference type="PANTHER" id="PTHR43386">
    <property type="entry name" value="OLIGOPEPTIDE TRANSPORT SYSTEM PERMEASE PROTEIN APPC"/>
    <property type="match status" value="1"/>
</dbReference>
<feature type="transmembrane region" description="Helical" evidence="7">
    <location>
        <begin position="249"/>
        <end position="270"/>
    </location>
</feature>
<keyword evidence="6 7" id="KW-0472">Membrane</keyword>
<dbReference type="Pfam" id="PF00528">
    <property type="entry name" value="BPD_transp_1"/>
    <property type="match status" value="1"/>
</dbReference>
<dbReference type="GO" id="GO:0055085">
    <property type="term" value="P:transmembrane transport"/>
    <property type="evidence" value="ECO:0007669"/>
    <property type="project" value="InterPro"/>
</dbReference>
<dbReference type="Proteomes" id="UP000183812">
    <property type="component" value="Unassembled WGS sequence"/>
</dbReference>
<dbReference type="RefSeq" id="WP_055210445.1">
    <property type="nucleotide sequence ID" value="NZ_CP061202.1"/>
</dbReference>
<keyword evidence="3" id="KW-1003">Cell membrane</keyword>
<keyword evidence="4 7" id="KW-0812">Transmembrane</keyword>
<evidence type="ECO:0000256" key="7">
    <source>
        <dbReference type="RuleBase" id="RU363032"/>
    </source>
</evidence>
<dbReference type="GO" id="GO:0005886">
    <property type="term" value="C:plasma membrane"/>
    <property type="evidence" value="ECO:0007669"/>
    <property type="project" value="UniProtKB-SubCell"/>
</dbReference>
<keyword evidence="2 7" id="KW-0813">Transport</keyword>
<evidence type="ECO:0000256" key="4">
    <source>
        <dbReference type="ARBA" id="ARBA00022692"/>
    </source>
</evidence>
<protein>
    <submittedName>
        <fullName evidence="8">Peptide/nickel transport system permease protein</fullName>
    </submittedName>
</protein>
<proteinExistence type="inferred from homology"/>
<dbReference type="SUPFAM" id="SSF161098">
    <property type="entry name" value="MetI-like"/>
    <property type="match status" value="1"/>
</dbReference>
<dbReference type="PANTHER" id="PTHR43386:SF23">
    <property type="entry name" value="ABC TRANSPORTER"/>
    <property type="match status" value="1"/>
</dbReference>
<feature type="transmembrane region" description="Helical" evidence="7">
    <location>
        <begin position="129"/>
        <end position="152"/>
    </location>
</feature>
<dbReference type="InterPro" id="IPR050366">
    <property type="entry name" value="BP-dependent_transpt_permease"/>
</dbReference>
<evidence type="ECO:0000256" key="5">
    <source>
        <dbReference type="ARBA" id="ARBA00022989"/>
    </source>
</evidence>
<organism evidence="8 9">
    <name type="scientific">Rhodobacter capsulatus</name>
    <name type="common">Rhodopseudomonas capsulata</name>
    <dbReference type="NCBI Taxonomy" id="1061"/>
    <lineage>
        <taxon>Bacteria</taxon>
        <taxon>Pseudomonadati</taxon>
        <taxon>Pseudomonadota</taxon>
        <taxon>Alphaproteobacteria</taxon>
        <taxon>Rhodobacterales</taxon>
        <taxon>Rhodobacter group</taxon>
        <taxon>Rhodobacter</taxon>
    </lineage>
</organism>
<comment type="subcellular location">
    <subcellularLocation>
        <location evidence="1 7">Cell membrane</location>
        <topology evidence="1 7">Multi-pass membrane protein</topology>
    </subcellularLocation>
</comment>
<dbReference type="CDD" id="cd06261">
    <property type="entry name" value="TM_PBP2"/>
    <property type="match status" value="1"/>
</dbReference>
<dbReference type="AlphaFoldDB" id="A0A0N8VFA8"/>
<gene>
    <name evidence="8" type="ORF">SAMN04244550_00821</name>
</gene>
<reference evidence="8 9" key="1">
    <citation type="submission" date="2016-10" db="EMBL/GenBank/DDBJ databases">
        <authorList>
            <person name="de Groot N.N."/>
        </authorList>
    </citation>
    <scope>NUCLEOTIDE SEQUENCE [LARGE SCALE GENOMIC DNA]</scope>
    <source>
        <strain evidence="9">DSM 938 / 37b4</strain>
    </source>
</reference>
<dbReference type="OrthoDB" id="9783218at2"/>
<evidence type="ECO:0000313" key="8">
    <source>
        <dbReference type="EMBL" id="SDE64731.1"/>
    </source>
</evidence>
<name>A0A0N8VFA8_RHOCA</name>
<evidence type="ECO:0000256" key="1">
    <source>
        <dbReference type="ARBA" id="ARBA00004651"/>
    </source>
</evidence>
<feature type="transmembrane region" description="Helical" evidence="7">
    <location>
        <begin position="21"/>
        <end position="42"/>
    </location>
</feature>
<dbReference type="InterPro" id="IPR035906">
    <property type="entry name" value="MetI-like_sf"/>
</dbReference>
<dbReference type="Gene3D" id="1.10.3720.10">
    <property type="entry name" value="MetI-like"/>
    <property type="match status" value="1"/>
</dbReference>
<feature type="transmembrane region" description="Helical" evidence="7">
    <location>
        <begin position="87"/>
        <end position="108"/>
    </location>
</feature>
<evidence type="ECO:0000256" key="2">
    <source>
        <dbReference type="ARBA" id="ARBA00022448"/>
    </source>
</evidence>
<dbReference type="InterPro" id="IPR000515">
    <property type="entry name" value="MetI-like"/>
</dbReference>
<evidence type="ECO:0000256" key="3">
    <source>
        <dbReference type="ARBA" id="ARBA00022475"/>
    </source>
</evidence>
<comment type="similarity">
    <text evidence="7">Belongs to the binding-protein-dependent transport system permease family.</text>
</comment>
<evidence type="ECO:0000313" key="9">
    <source>
        <dbReference type="Proteomes" id="UP000183812"/>
    </source>
</evidence>
<dbReference type="PROSITE" id="PS50928">
    <property type="entry name" value="ABC_TM1"/>
    <property type="match status" value="1"/>
</dbReference>
<accession>A0A0N8VFA8</accession>